<evidence type="ECO:0000256" key="3">
    <source>
        <dbReference type="ARBA" id="ARBA00022989"/>
    </source>
</evidence>
<dbReference type="PANTHER" id="PTHR35371:SF1">
    <property type="entry name" value="BLR7753 PROTEIN"/>
    <property type="match status" value="1"/>
</dbReference>
<dbReference type="PANTHER" id="PTHR35371">
    <property type="entry name" value="INNER MEMBRANE PROTEIN"/>
    <property type="match status" value="1"/>
</dbReference>
<protein>
    <recommendedName>
        <fullName evidence="8">Membrane-associated proteins in eicosanoid and glutathione metabolism</fullName>
    </recommendedName>
</protein>
<dbReference type="GO" id="GO:0016020">
    <property type="term" value="C:membrane"/>
    <property type="evidence" value="ECO:0007669"/>
    <property type="project" value="UniProtKB-SubCell"/>
</dbReference>
<dbReference type="InParanoid" id="A0A165L5R9"/>
<evidence type="ECO:0000256" key="1">
    <source>
        <dbReference type="ARBA" id="ARBA00004370"/>
    </source>
</evidence>
<keyword evidence="4 5" id="KW-0472">Membrane</keyword>
<evidence type="ECO:0000256" key="5">
    <source>
        <dbReference type="SAM" id="Phobius"/>
    </source>
</evidence>
<dbReference type="EMBL" id="KV425931">
    <property type="protein sequence ID" value="KZV97390.1"/>
    <property type="molecule type" value="Genomic_DNA"/>
</dbReference>
<evidence type="ECO:0000313" key="6">
    <source>
        <dbReference type="EMBL" id="KZV97390.1"/>
    </source>
</evidence>
<feature type="transmembrane region" description="Helical" evidence="5">
    <location>
        <begin position="102"/>
        <end position="121"/>
    </location>
</feature>
<reference evidence="6 7" key="1">
    <citation type="journal article" date="2016" name="Mol. Biol. Evol.">
        <title>Comparative Genomics of Early-Diverging Mushroom-Forming Fungi Provides Insights into the Origins of Lignocellulose Decay Capabilities.</title>
        <authorList>
            <person name="Nagy L.G."/>
            <person name="Riley R."/>
            <person name="Tritt A."/>
            <person name="Adam C."/>
            <person name="Daum C."/>
            <person name="Floudas D."/>
            <person name="Sun H."/>
            <person name="Yadav J.S."/>
            <person name="Pangilinan J."/>
            <person name="Larsson K.H."/>
            <person name="Matsuura K."/>
            <person name="Barry K."/>
            <person name="Labutti K."/>
            <person name="Kuo R."/>
            <person name="Ohm R.A."/>
            <person name="Bhattacharya S.S."/>
            <person name="Shirouzu T."/>
            <person name="Yoshinaga Y."/>
            <person name="Martin F.M."/>
            <person name="Grigoriev I.V."/>
            <person name="Hibbett D.S."/>
        </authorList>
    </citation>
    <scope>NUCLEOTIDE SEQUENCE [LARGE SCALE GENOMIC DNA]</scope>
    <source>
        <strain evidence="6 7">HHB12029</strain>
    </source>
</reference>
<feature type="transmembrane region" description="Helical" evidence="5">
    <location>
        <begin position="127"/>
        <end position="148"/>
    </location>
</feature>
<sequence>MPATTLDLLDVPLSLFSIPVVWMVGFAPTRLRVKMFRDTIGWNNLEPRTNLERLEKDPKVDKAFLLRLVRLEGAHQNGLEALPLWASAVIAGNMVGMNNRTLNIYSALFVGGRVLFNYIYVAQKTKAHSYVRCVVWATTTGISLYMLVQSALIRLRSV</sequence>
<keyword evidence="2 5" id="KW-0812">Transmembrane</keyword>
<accession>A0A165L5R9</accession>
<dbReference type="InterPro" id="IPR023352">
    <property type="entry name" value="MAPEG-like_dom_sf"/>
</dbReference>
<dbReference type="AlphaFoldDB" id="A0A165L5R9"/>
<comment type="subcellular location">
    <subcellularLocation>
        <location evidence="1">Membrane</location>
    </subcellularLocation>
</comment>
<gene>
    <name evidence="6" type="ORF">EXIGLDRAFT_642316</name>
</gene>
<evidence type="ECO:0000256" key="4">
    <source>
        <dbReference type="ARBA" id="ARBA00023136"/>
    </source>
</evidence>
<keyword evidence="7" id="KW-1185">Reference proteome</keyword>
<dbReference type="OrthoDB" id="2122304at2759"/>
<keyword evidence="3 5" id="KW-1133">Transmembrane helix</keyword>
<evidence type="ECO:0000256" key="2">
    <source>
        <dbReference type="ARBA" id="ARBA00022692"/>
    </source>
</evidence>
<organism evidence="6 7">
    <name type="scientific">Exidia glandulosa HHB12029</name>
    <dbReference type="NCBI Taxonomy" id="1314781"/>
    <lineage>
        <taxon>Eukaryota</taxon>
        <taxon>Fungi</taxon>
        <taxon>Dikarya</taxon>
        <taxon>Basidiomycota</taxon>
        <taxon>Agaricomycotina</taxon>
        <taxon>Agaricomycetes</taxon>
        <taxon>Auriculariales</taxon>
        <taxon>Exidiaceae</taxon>
        <taxon>Exidia</taxon>
    </lineage>
</organism>
<evidence type="ECO:0000313" key="7">
    <source>
        <dbReference type="Proteomes" id="UP000077266"/>
    </source>
</evidence>
<dbReference type="Gene3D" id="1.20.120.550">
    <property type="entry name" value="Membrane associated eicosanoid/glutathione metabolism-like domain"/>
    <property type="match status" value="1"/>
</dbReference>
<dbReference type="Proteomes" id="UP000077266">
    <property type="component" value="Unassembled WGS sequence"/>
</dbReference>
<dbReference type="InterPro" id="IPR001129">
    <property type="entry name" value="Membr-assoc_MAPEG"/>
</dbReference>
<proteinExistence type="predicted"/>
<feature type="transmembrane region" description="Helical" evidence="5">
    <location>
        <begin position="12"/>
        <end position="31"/>
    </location>
</feature>
<name>A0A165L5R9_EXIGL</name>
<evidence type="ECO:0008006" key="8">
    <source>
        <dbReference type="Google" id="ProtNLM"/>
    </source>
</evidence>
<dbReference type="Pfam" id="PF01124">
    <property type="entry name" value="MAPEG"/>
    <property type="match status" value="1"/>
</dbReference>
<dbReference type="SUPFAM" id="SSF161084">
    <property type="entry name" value="MAPEG domain-like"/>
    <property type="match status" value="1"/>
</dbReference>